<keyword evidence="6 8" id="KW-0342">GTP-binding</keyword>
<feature type="region of interest" description="Disordered" evidence="10">
    <location>
        <begin position="1"/>
        <end position="30"/>
    </location>
</feature>
<dbReference type="CDD" id="cd03692">
    <property type="entry name" value="mtIF2_IVc"/>
    <property type="match status" value="1"/>
</dbReference>
<dbReference type="PANTHER" id="PTHR43381:SF5">
    <property type="entry name" value="TR-TYPE G DOMAIN-CONTAINING PROTEIN"/>
    <property type="match status" value="1"/>
</dbReference>
<dbReference type="FunFam" id="2.40.30.10:FF:000054">
    <property type="entry name" value="Translation initiation factor IF-2"/>
    <property type="match status" value="1"/>
</dbReference>
<dbReference type="EMBL" id="CP024963">
    <property type="protein sequence ID" value="ATZ17194.1"/>
    <property type="molecule type" value="Genomic_DNA"/>
</dbReference>
<dbReference type="Proteomes" id="UP000232063">
    <property type="component" value="Chromosome"/>
</dbReference>
<gene>
    <name evidence="8 12" type="primary">infB</name>
    <name evidence="12" type="ORF">ELUMI_v1c04700</name>
</gene>
<dbReference type="InterPro" id="IPR009000">
    <property type="entry name" value="Transl_B-barrel_sf"/>
</dbReference>
<dbReference type="InterPro" id="IPR006847">
    <property type="entry name" value="IF2_N"/>
</dbReference>
<dbReference type="SUPFAM" id="SSF52156">
    <property type="entry name" value="Initiation factor IF2/eIF5b, domain 3"/>
    <property type="match status" value="1"/>
</dbReference>
<feature type="compositionally biased region" description="Low complexity" evidence="10">
    <location>
        <begin position="1"/>
        <end position="15"/>
    </location>
</feature>
<evidence type="ECO:0000256" key="9">
    <source>
        <dbReference type="RuleBase" id="RU000644"/>
    </source>
</evidence>
<dbReference type="FunFam" id="3.40.50.10050:FF:000001">
    <property type="entry name" value="Translation initiation factor IF-2"/>
    <property type="match status" value="1"/>
</dbReference>
<organism evidence="12 13">
    <name type="scientific">Williamsoniiplasma luminosum</name>
    <dbReference type="NCBI Taxonomy" id="214888"/>
    <lineage>
        <taxon>Bacteria</taxon>
        <taxon>Bacillati</taxon>
        <taxon>Mycoplasmatota</taxon>
        <taxon>Mollicutes</taxon>
        <taxon>Entomoplasmatales</taxon>
        <taxon>Williamsoniiplasma</taxon>
    </lineage>
</organism>
<dbReference type="CDD" id="cd03702">
    <property type="entry name" value="IF2_mtIF2_II"/>
    <property type="match status" value="1"/>
</dbReference>
<dbReference type="PROSITE" id="PS51722">
    <property type="entry name" value="G_TR_2"/>
    <property type="match status" value="1"/>
</dbReference>
<dbReference type="SUPFAM" id="SSF50447">
    <property type="entry name" value="Translation proteins"/>
    <property type="match status" value="2"/>
</dbReference>
<evidence type="ECO:0000256" key="1">
    <source>
        <dbReference type="ARBA" id="ARBA00007733"/>
    </source>
</evidence>
<evidence type="ECO:0000256" key="2">
    <source>
        <dbReference type="ARBA" id="ARBA00020675"/>
    </source>
</evidence>
<evidence type="ECO:0000256" key="4">
    <source>
        <dbReference type="ARBA" id="ARBA00022741"/>
    </source>
</evidence>
<dbReference type="PANTHER" id="PTHR43381">
    <property type="entry name" value="TRANSLATION INITIATION FACTOR IF-2-RELATED"/>
    <property type="match status" value="1"/>
</dbReference>
<dbReference type="Gene3D" id="2.40.30.10">
    <property type="entry name" value="Translation factors"/>
    <property type="match status" value="2"/>
</dbReference>
<dbReference type="Gene3D" id="3.40.50.10050">
    <property type="entry name" value="Translation initiation factor IF- 2, domain 3"/>
    <property type="match status" value="1"/>
</dbReference>
<evidence type="ECO:0000256" key="5">
    <source>
        <dbReference type="ARBA" id="ARBA00022917"/>
    </source>
</evidence>
<dbReference type="OrthoDB" id="9811804at2"/>
<accession>A0A2K8NTV7</accession>
<dbReference type="HAMAP" id="MF_00100_B">
    <property type="entry name" value="IF_2_B"/>
    <property type="match status" value="1"/>
</dbReference>
<keyword evidence="3 8" id="KW-0396">Initiation factor</keyword>
<dbReference type="PRINTS" id="PR00315">
    <property type="entry name" value="ELONGATNFCT"/>
</dbReference>
<feature type="domain" description="Tr-type G" evidence="11">
    <location>
        <begin position="127"/>
        <end position="297"/>
    </location>
</feature>
<dbReference type="InterPro" id="IPR023115">
    <property type="entry name" value="TIF_IF2_dom3"/>
</dbReference>
<dbReference type="GO" id="GO:0003924">
    <property type="term" value="F:GTPase activity"/>
    <property type="evidence" value="ECO:0007669"/>
    <property type="project" value="UniProtKB-UniRule"/>
</dbReference>
<name>A0A2K8NTV7_9MOLU</name>
<dbReference type="Gene3D" id="3.40.50.300">
    <property type="entry name" value="P-loop containing nucleotide triphosphate hydrolases"/>
    <property type="match status" value="1"/>
</dbReference>
<evidence type="ECO:0000313" key="13">
    <source>
        <dbReference type="Proteomes" id="UP000232063"/>
    </source>
</evidence>
<dbReference type="Pfam" id="PF00009">
    <property type="entry name" value="GTP_EFTU"/>
    <property type="match status" value="1"/>
</dbReference>
<dbReference type="InterPro" id="IPR027417">
    <property type="entry name" value="P-loop_NTPase"/>
</dbReference>
<evidence type="ECO:0000313" key="12">
    <source>
        <dbReference type="EMBL" id="ATZ17194.1"/>
    </source>
</evidence>
<feature type="binding site" evidence="8">
    <location>
        <begin position="183"/>
        <end position="187"/>
    </location>
    <ligand>
        <name>GTP</name>
        <dbReference type="ChEBI" id="CHEBI:37565"/>
    </ligand>
</feature>
<dbReference type="Pfam" id="PF22042">
    <property type="entry name" value="EF-G_D2"/>
    <property type="match status" value="1"/>
</dbReference>
<evidence type="ECO:0000256" key="8">
    <source>
        <dbReference type="HAMAP-Rule" id="MF_00100"/>
    </source>
</evidence>
<feature type="binding site" evidence="8">
    <location>
        <begin position="136"/>
        <end position="143"/>
    </location>
    <ligand>
        <name>GTP</name>
        <dbReference type="ChEBI" id="CHEBI:37565"/>
    </ligand>
</feature>
<dbReference type="GO" id="GO:0005525">
    <property type="term" value="F:GTP binding"/>
    <property type="evidence" value="ECO:0007669"/>
    <property type="project" value="UniProtKB-KW"/>
</dbReference>
<evidence type="ECO:0000259" key="11">
    <source>
        <dbReference type="PROSITE" id="PS51722"/>
    </source>
</evidence>
<dbReference type="GO" id="GO:0003743">
    <property type="term" value="F:translation initiation factor activity"/>
    <property type="evidence" value="ECO:0007669"/>
    <property type="project" value="UniProtKB-UniRule"/>
</dbReference>
<dbReference type="Pfam" id="PF11987">
    <property type="entry name" value="IF-2"/>
    <property type="match status" value="1"/>
</dbReference>
<dbReference type="FunFam" id="2.40.30.10:FF:000008">
    <property type="entry name" value="Translation initiation factor IF-2"/>
    <property type="match status" value="1"/>
</dbReference>
<keyword evidence="13" id="KW-1185">Reference proteome</keyword>
<feature type="binding site" evidence="8">
    <location>
        <begin position="237"/>
        <end position="240"/>
    </location>
    <ligand>
        <name>GTP</name>
        <dbReference type="ChEBI" id="CHEBI:37565"/>
    </ligand>
</feature>
<dbReference type="GO" id="GO:0005829">
    <property type="term" value="C:cytosol"/>
    <property type="evidence" value="ECO:0007669"/>
    <property type="project" value="TreeGrafter"/>
</dbReference>
<comment type="similarity">
    <text evidence="1 8 9">Belongs to the TRAFAC class translation factor GTPase superfamily. Classic translation factor GTPase family. IF-2 subfamily.</text>
</comment>
<evidence type="ECO:0000256" key="7">
    <source>
        <dbReference type="ARBA" id="ARBA00025162"/>
    </source>
</evidence>
<dbReference type="SUPFAM" id="SSF52540">
    <property type="entry name" value="P-loop containing nucleoside triphosphate hydrolases"/>
    <property type="match status" value="1"/>
</dbReference>
<dbReference type="InterPro" id="IPR044145">
    <property type="entry name" value="IF2_II"/>
</dbReference>
<proteinExistence type="inferred from homology"/>
<dbReference type="InterPro" id="IPR015760">
    <property type="entry name" value="TIF_IF2"/>
</dbReference>
<feature type="compositionally biased region" description="Basic residues" evidence="10">
    <location>
        <begin position="17"/>
        <end position="28"/>
    </location>
</feature>
<dbReference type="InterPro" id="IPR000178">
    <property type="entry name" value="TF_IF2_bacterial-like"/>
</dbReference>
<dbReference type="AlphaFoldDB" id="A0A2K8NTV7"/>
<comment type="subcellular location">
    <subcellularLocation>
        <location evidence="8">Cytoplasm</location>
    </subcellularLocation>
</comment>
<dbReference type="InterPro" id="IPR053905">
    <property type="entry name" value="EF-G-like_DII"/>
</dbReference>
<sequence length="627" mass="69074">MANNNNNNNHKNNNKLAQKKRVQQHTKQIKQQLKETVETGLIDGVFVYTKPLSMSDFAKEVNKPITEIIKYYFSQGMMLNQNTTLSDEQMGELALHFGFDFKKEQNLTKENIFEQFQTPDKPEDLKVRPPVVTIMGHVDHGKTTLLDSMHNSNVVSGEAGGITQAIGAYQVTSKSGKKITFIDTPGHEAFTEMRSRGANVTDIVILIVAADDGVMPQTEEAIDHAKQAGVPIIVFVNKMDKPGADPERVKTELMRHGILAEDFGGDVPFIYGSAKQKQGLEELQETILLIAELKDYKSNPNKFASGVVLEAHLDKSKGPVASVLVQHGTLNLRDVVIAGTTHGTIKDMENEVGKKQKTAIPSQPVLIIGLNEVPHAGDKFLVMNDEKVARSIAEAQLHQFVERERSNKQIFTLDSIKTHIDDGEMKLINLIIKADTQGSVEALKSSLAKVNIDGVRINIIRASVGAISNSDITLAAAGQALVYGFNVRPAAPVRKKAEEDGVEIRLHNIIYKLIEELQAAAKGMLDPIMEEKILGQAEIRALFRHTDIGVIGGFHVIDGMIPRNGKIRVIRGGVVIYTGEILSLKHGKEDIKEAKIDSEGGLTIKNFKDLKEQDIIEAYVVEEKKAT</sequence>
<dbReference type="InterPro" id="IPR005225">
    <property type="entry name" value="Small_GTP-bd"/>
</dbReference>
<dbReference type="NCBIfam" id="TIGR00487">
    <property type="entry name" value="IF-2"/>
    <property type="match status" value="1"/>
</dbReference>
<dbReference type="KEGG" id="elj:ELUMI_v1c04700"/>
<evidence type="ECO:0000256" key="3">
    <source>
        <dbReference type="ARBA" id="ARBA00022540"/>
    </source>
</evidence>
<protein>
    <recommendedName>
        <fullName evidence="2 8">Translation initiation factor IF-2</fullName>
    </recommendedName>
</protein>
<keyword evidence="4 8" id="KW-0547">Nucleotide-binding</keyword>
<keyword evidence="5 8" id="KW-0648">Protein biosynthesis</keyword>
<keyword evidence="8" id="KW-0963">Cytoplasm</keyword>
<comment type="caution">
    <text evidence="8">Lacks conserved residue(s) required for the propagation of feature annotation.</text>
</comment>
<dbReference type="CDD" id="cd01887">
    <property type="entry name" value="IF2_eIF5B"/>
    <property type="match status" value="1"/>
</dbReference>
<evidence type="ECO:0000256" key="6">
    <source>
        <dbReference type="ARBA" id="ARBA00023134"/>
    </source>
</evidence>
<comment type="function">
    <text evidence="7 8 9">One of the essential components for the initiation of protein synthesis. Protects formylmethionyl-tRNA from spontaneous hydrolysis and promotes its binding to the 30S ribosomal subunits. Also involved in the hydrolysis of GTP during the formation of the 70S ribosomal complex.</text>
</comment>
<reference evidence="12 13" key="1">
    <citation type="submission" date="2017-11" db="EMBL/GenBank/DDBJ databases">
        <title>Genome sequence of Entomoplasma luminosum PIMN-1 (ATCC 49195).</title>
        <authorList>
            <person name="Lo W.-S."/>
            <person name="Gasparich G.E."/>
            <person name="Kuo C.-H."/>
        </authorList>
    </citation>
    <scope>NUCLEOTIDE SEQUENCE [LARGE SCALE GENOMIC DNA]</scope>
    <source>
        <strain evidence="12 13">PIMN-1</strain>
    </source>
</reference>
<dbReference type="Pfam" id="PF04760">
    <property type="entry name" value="IF2_N"/>
    <property type="match status" value="1"/>
</dbReference>
<dbReference type="FunFam" id="3.40.50.300:FF:000019">
    <property type="entry name" value="Translation initiation factor IF-2"/>
    <property type="match status" value="1"/>
</dbReference>
<evidence type="ECO:0000256" key="10">
    <source>
        <dbReference type="SAM" id="MobiDB-lite"/>
    </source>
</evidence>
<dbReference type="InterPro" id="IPR000795">
    <property type="entry name" value="T_Tr_GTP-bd_dom"/>
</dbReference>
<dbReference type="NCBIfam" id="TIGR00231">
    <property type="entry name" value="small_GTP"/>
    <property type="match status" value="1"/>
</dbReference>
<dbReference type="InterPro" id="IPR036925">
    <property type="entry name" value="TIF_IF2_dom3_sf"/>
</dbReference>
<dbReference type="RefSeq" id="WP_025734330.1">
    <property type="nucleotide sequence ID" value="NZ_CP024963.1"/>
</dbReference>